<dbReference type="AlphaFoldDB" id="A0A0T9TLS7"/>
<evidence type="ECO:0000259" key="1">
    <source>
        <dbReference type="Pfam" id="PF11682"/>
    </source>
</evidence>
<gene>
    <name evidence="2" type="ORF">ERS008460_01246</name>
</gene>
<proteinExistence type="predicted"/>
<evidence type="ECO:0000313" key="2">
    <source>
        <dbReference type="EMBL" id="CNK90394.1"/>
    </source>
</evidence>
<name>A0A0T9TLS7_YERAE</name>
<feature type="domain" description="DUF3279" evidence="1">
    <location>
        <begin position="103"/>
        <end position="132"/>
    </location>
</feature>
<reference evidence="3" key="1">
    <citation type="submission" date="2015-03" db="EMBL/GenBank/DDBJ databases">
        <authorList>
            <consortium name="Pathogen Informatics"/>
        </authorList>
    </citation>
    <scope>NUCLEOTIDE SEQUENCE [LARGE SCALE GENOMIC DNA]</scope>
    <source>
        <strain evidence="3">IP27925</strain>
    </source>
</reference>
<organism evidence="2 3">
    <name type="scientific">Yersinia aleksiciae</name>
    <dbReference type="NCBI Taxonomy" id="263819"/>
    <lineage>
        <taxon>Bacteria</taxon>
        <taxon>Pseudomonadati</taxon>
        <taxon>Pseudomonadota</taxon>
        <taxon>Gammaproteobacteria</taxon>
        <taxon>Enterobacterales</taxon>
        <taxon>Yersiniaceae</taxon>
        <taxon>Yersinia</taxon>
    </lineage>
</organism>
<protein>
    <submittedName>
        <fullName evidence="2">Protein of uncharacterized function (DUF3279)</fullName>
    </submittedName>
</protein>
<dbReference type="Pfam" id="PF11682">
    <property type="entry name" value="Zn_ribbon_11"/>
    <property type="match status" value="1"/>
</dbReference>
<dbReference type="InterPro" id="IPR021696">
    <property type="entry name" value="DUF3279"/>
</dbReference>
<evidence type="ECO:0000313" key="3">
    <source>
        <dbReference type="Proteomes" id="UP000040088"/>
    </source>
</evidence>
<dbReference type="Proteomes" id="UP000040088">
    <property type="component" value="Unassembled WGS sequence"/>
</dbReference>
<dbReference type="EMBL" id="CQEM01000004">
    <property type="protein sequence ID" value="CNK90394.1"/>
    <property type="molecule type" value="Genomic_DNA"/>
</dbReference>
<sequence length="151" mass="17045">MYQRIRTALTTEGSRVNSASIFLGSAAECYYCPSCHNPLQLQHTHVAGRLFIHDQEHPDFNPDINCKYRAKMASTSSQTTDTLSTLRRTIMAQHVPLSSLPHRAYFCVLCQHNYTGTKTCPQCQQLLYTTESSLSDDHQVALSVKPEVILR</sequence>
<accession>A0A0T9TLS7</accession>
<dbReference type="RefSeq" id="WP_144416341.1">
    <property type="nucleotide sequence ID" value="NZ_CQEM01000004.1"/>
</dbReference>